<dbReference type="PANTHER" id="PTHR44328">
    <property type="entry name" value="GLUTATHIONE S-TRANSFERASE L1"/>
    <property type="match status" value="1"/>
</dbReference>
<name>A0ABU6QKP7_9FABA</name>
<dbReference type="Gene3D" id="1.20.1050.10">
    <property type="match status" value="1"/>
</dbReference>
<dbReference type="InterPro" id="IPR036282">
    <property type="entry name" value="Glutathione-S-Trfase_C_sf"/>
</dbReference>
<dbReference type="Proteomes" id="UP001341840">
    <property type="component" value="Unassembled WGS sequence"/>
</dbReference>
<reference evidence="1 2" key="1">
    <citation type="journal article" date="2023" name="Plants (Basel)">
        <title>Bridging the Gap: Combining Genomics and Transcriptomics Approaches to Understand Stylosanthes scabra, an Orphan Legume from the Brazilian Caatinga.</title>
        <authorList>
            <person name="Ferreira-Neto J.R.C."/>
            <person name="da Silva M.D."/>
            <person name="Binneck E."/>
            <person name="de Melo N.F."/>
            <person name="da Silva R.H."/>
            <person name="de Melo A.L.T.M."/>
            <person name="Pandolfi V."/>
            <person name="Bustamante F.O."/>
            <person name="Brasileiro-Vidal A.C."/>
            <person name="Benko-Iseppon A.M."/>
        </authorList>
    </citation>
    <scope>NUCLEOTIDE SEQUENCE [LARGE SCALE GENOMIC DNA]</scope>
    <source>
        <tissue evidence="1">Leaves</tissue>
    </source>
</reference>
<sequence length="245" mass="27144">MSRRLSVLISAVRRRSSSPSLTGALLSHREFSPCVLVPLFSPSPFLPSPSTLSVKASRHLESLPLSLSASPGLSRGLQASEPSHRLQALAHHHRFCLVSEILWLISEGKLSGGVKREGIKYYNNLINELLAKEKTFGGAGSYLGPNATSSVQGLVFDSLENALGKFDDGPFFLGQFSWVDIAYVPFIERFQLVFVEVFKHDITEGRPKLRAFIEEVNKIDASTQTRADPKELVDIYKTCFLPQQQ</sequence>
<dbReference type="SUPFAM" id="SSF47616">
    <property type="entry name" value="GST C-terminal domain-like"/>
    <property type="match status" value="1"/>
</dbReference>
<proteinExistence type="predicted"/>
<evidence type="ECO:0000313" key="1">
    <source>
        <dbReference type="EMBL" id="MED6112185.1"/>
    </source>
</evidence>
<accession>A0ABU6QKP7</accession>
<comment type="caution">
    <text evidence="1">The sequence shown here is derived from an EMBL/GenBank/DDBJ whole genome shotgun (WGS) entry which is preliminary data.</text>
</comment>
<evidence type="ECO:0000313" key="2">
    <source>
        <dbReference type="Proteomes" id="UP001341840"/>
    </source>
</evidence>
<organism evidence="1 2">
    <name type="scientific">Stylosanthes scabra</name>
    <dbReference type="NCBI Taxonomy" id="79078"/>
    <lineage>
        <taxon>Eukaryota</taxon>
        <taxon>Viridiplantae</taxon>
        <taxon>Streptophyta</taxon>
        <taxon>Embryophyta</taxon>
        <taxon>Tracheophyta</taxon>
        <taxon>Spermatophyta</taxon>
        <taxon>Magnoliopsida</taxon>
        <taxon>eudicotyledons</taxon>
        <taxon>Gunneridae</taxon>
        <taxon>Pentapetalae</taxon>
        <taxon>rosids</taxon>
        <taxon>fabids</taxon>
        <taxon>Fabales</taxon>
        <taxon>Fabaceae</taxon>
        <taxon>Papilionoideae</taxon>
        <taxon>50 kb inversion clade</taxon>
        <taxon>dalbergioids sensu lato</taxon>
        <taxon>Dalbergieae</taxon>
        <taxon>Pterocarpus clade</taxon>
        <taxon>Stylosanthes</taxon>
    </lineage>
</organism>
<dbReference type="PANTHER" id="PTHR44328:SF17">
    <property type="entry name" value="GLUTATHIONE S-TRANSFERASE"/>
    <property type="match status" value="1"/>
</dbReference>
<protein>
    <submittedName>
        <fullName evidence="1">Uncharacterized protein</fullName>
    </submittedName>
</protein>
<dbReference type="Pfam" id="PF13410">
    <property type="entry name" value="GST_C_2"/>
    <property type="match status" value="1"/>
</dbReference>
<dbReference type="InterPro" id="IPR044629">
    <property type="entry name" value="GSTL1/2/3"/>
</dbReference>
<dbReference type="EMBL" id="JASCZI010000510">
    <property type="protein sequence ID" value="MED6112185.1"/>
    <property type="molecule type" value="Genomic_DNA"/>
</dbReference>
<keyword evidence="2" id="KW-1185">Reference proteome</keyword>
<gene>
    <name evidence="1" type="ORF">PIB30_059376</name>
</gene>